<feature type="binding site" evidence="9">
    <location>
        <position position="483"/>
    </location>
    <ligand>
        <name>Mg(2+)</name>
        <dbReference type="ChEBI" id="CHEBI:18420"/>
    </ligand>
</feature>
<reference evidence="12 13" key="1">
    <citation type="submission" date="2016-10" db="EMBL/GenBank/DDBJ databases">
        <authorList>
            <person name="de Groot N.N."/>
        </authorList>
    </citation>
    <scope>NUCLEOTIDE SEQUENCE [LARGE SCALE GENOMIC DNA]</scope>
    <source>
        <strain evidence="12 13">DSM 18346</strain>
    </source>
</reference>
<dbReference type="CDD" id="cd11364">
    <property type="entry name" value="RNase_PH_PNPase_2"/>
    <property type="match status" value="1"/>
</dbReference>
<evidence type="ECO:0000256" key="3">
    <source>
        <dbReference type="ARBA" id="ARBA00022490"/>
    </source>
</evidence>
<dbReference type="Pfam" id="PF03726">
    <property type="entry name" value="PNPase"/>
    <property type="match status" value="1"/>
</dbReference>
<evidence type="ECO:0000256" key="2">
    <source>
        <dbReference type="ARBA" id="ARBA00007404"/>
    </source>
</evidence>
<dbReference type="InterPro" id="IPR004087">
    <property type="entry name" value="KH_dom"/>
</dbReference>
<dbReference type="InterPro" id="IPR012162">
    <property type="entry name" value="PNPase"/>
</dbReference>
<dbReference type="GO" id="GO:0006396">
    <property type="term" value="P:RNA processing"/>
    <property type="evidence" value="ECO:0007669"/>
    <property type="project" value="InterPro"/>
</dbReference>
<name>A0A1G9IJN7_9FIRM</name>
<evidence type="ECO:0000313" key="13">
    <source>
        <dbReference type="Proteomes" id="UP000198718"/>
    </source>
</evidence>
<evidence type="ECO:0000256" key="6">
    <source>
        <dbReference type="ARBA" id="ARBA00022723"/>
    </source>
</evidence>
<keyword evidence="7 9" id="KW-0460">Magnesium</keyword>
<dbReference type="FunFam" id="2.40.50.140:FF:000023">
    <property type="entry name" value="Polyribonucleotide nucleotidyltransferase"/>
    <property type="match status" value="1"/>
</dbReference>
<dbReference type="Gene3D" id="3.30.1370.10">
    <property type="entry name" value="K Homology domain, type 1"/>
    <property type="match status" value="1"/>
</dbReference>
<dbReference type="GO" id="GO:0000287">
    <property type="term" value="F:magnesium ion binding"/>
    <property type="evidence" value="ECO:0007669"/>
    <property type="project" value="UniProtKB-UniRule"/>
</dbReference>
<dbReference type="FunFam" id="3.30.230.70:FF:000001">
    <property type="entry name" value="Polyribonucleotide nucleotidyltransferase"/>
    <property type="match status" value="1"/>
</dbReference>
<dbReference type="GO" id="GO:0000175">
    <property type="term" value="F:3'-5'-RNA exonuclease activity"/>
    <property type="evidence" value="ECO:0007669"/>
    <property type="project" value="TreeGrafter"/>
</dbReference>
<dbReference type="SUPFAM" id="SSF55666">
    <property type="entry name" value="Ribonuclease PH domain 2-like"/>
    <property type="match status" value="2"/>
</dbReference>
<dbReference type="PROSITE" id="PS50126">
    <property type="entry name" value="S1"/>
    <property type="match status" value="1"/>
</dbReference>
<dbReference type="Pfam" id="PF00013">
    <property type="entry name" value="KH_1"/>
    <property type="match status" value="1"/>
</dbReference>
<comment type="subcellular location">
    <subcellularLocation>
        <location evidence="1 9">Cytoplasm</location>
    </subcellularLocation>
</comment>
<dbReference type="GO" id="GO:0005829">
    <property type="term" value="C:cytosol"/>
    <property type="evidence" value="ECO:0007669"/>
    <property type="project" value="TreeGrafter"/>
</dbReference>
<dbReference type="InterPro" id="IPR004088">
    <property type="entry name" value="KH_dom_type_1"/>
</dbReference>
<comment type="function">
    <text evidence="9">Involved in mRNA degradation. Catalyzes the phosphorolysis of single-stranded polyribonucleotides processively in the 3'- to 5'-direction.</text>
</comment>
<keyword evidence="13" id="KW-1185">Reference proteome</keyword>
<dbReference type="CDD" id="cd04472">
    <property type="entry name" value="S1_PNPase"/>
    <property type="match status" value="1"/>
</dbReference>
<dbReference type="Pfam" id="PF01138">
    <property type="entry name" value="RNase_PH"/>
    <property type="match status" value="2"/>
</dbReference>
<evidence type="ECO:0000256" key="7">
    <source>
        <dbReference type="ARBA" id="ARBA00022842"/>
    </source>
</evidence>
<dbReference type="GO" id="GO:0003723">
    <property type="term" value="F:RNA binding"/>
    <property type="evidence" value="ECO:0007669"/>
    <property type="project" value="UniProtKB-UniRule"/>
</dbReference>
<dbReference type="OrthoDB" id="9804305at2"/>
<sequence>MAKTFKTELGGKSFIVEIGKTAELANGSCTVTYGNTVVLATACASKSPREGLDFLPLSCDYEERLYAAGKIPGGFIKREGRPSEKAVLTSRLIDRHIRPLFPKGYHNEIQVIATVLSVDKDCPPDIAAMIGSSIALSVSSIPFMGPTASVLIGRIDDKFIINPTSQQKELSQLELVVSGTKDAVTMIEAGANELTEGQILDGIMFAHEEIKSIIGFIEDIVSEVGQPKTEVIIEEADETLLTEVSTFLGTRLADAIKTPDKAERSENIDLIKAETMAHFEEKYEGSSKEVHGILAKLIKKETRKMITADGIRPDLRKPDEIRPIWTEVGILPKTHGTGLFTRGETQVLTVTTLGDLRDVQRIDGIGEEEEKRYMHQYNFPPYSVGEVRFLRGPGRREIGHGALVERALAPMIPSKEDFPYAIRVVSEVLSCNGSSSQASVCGSTLSLMDAGVPIKSMVAGIAMGLIKEDGQISILSDIQGMEDAYGDMDLKVAGTEDGITALQMDIKIAGIDRSIMEAALEQARAGRLHILNKMKETITTPRAELSPYAPKITKFKVHPDKIKEVIGTGGKVINNIIDVTGVKINIEDDGTIYIAASDQASAAKALEMIENIVKDAVIGEIYTGKVVKIMNFGAFVEILPGKEGLIHISNLAHERVEKVEDILAEGDLVEVKVMEISPQGKIGLSKKALLPKPAPTPKPENENKTQ</sequence>
<protein>
    <recommendedName>
        <fullName evidence="9">Polyribonucleotide nucleotidyltransferase</fullName>
        <ecNumber evidence="9">2.7.7.8</ecNumber>
    </recommendedName>
    <alternativeName>
        <fullName evidence="9">Polynucleotide phosphorylase</fullName>
        <shortName evidence="9">PNPase</shortName>
    </alternativeName>
</protein>
<comment type="cofactor">
    <cofactor evidence="9">
        <name>Mg(2+)</name>
        <dbReference type="ChEBI" id="CHEBI:18420"/>
    </cofactor>
</comment>
<evidence type="ECO:0000256" key="8">
    <source>
        <dbReference type="ARBA" id="ARBA00022884"/>
    </source>
</evidence>
<evidence type="ECO:0000256" key="10">
    <source>
        <dbReference type="SAM" id="MobiDB-lite"/>
    </source>
</evidence>
<dbReference type="EC" id="2.7.7.8" evidence="9"/>
<dbReference type="SUPFAM" id="SSF46915">
    <property type="entry name" value="Polynucleotide phosphorylase/guanosine pentaphosphate synthase (PNPase/GPSI), domain 3"/>
    <property type="match status" value="1"/>
</dbReference>
<evidence type="ECO:0000313" key="12">
    <source>
        <dbReference type="EMBL" id="SDL25332.1"/>
    </source>
</evidence>
<dbReference type="PANTHER" id="PTHR11252">
    <property type="entry name" value="POLYRIBONUCLEOTIDE NUCLEOTIDYLTRANSFERASE"/>
    <property type="match status" value="1"/>
</dbReference>
<dbReference type="CDD" id="cd11363">
    <property type="entry name" value="RNase_PH_PNPase_1"/>
    <property type="match status" value="1"/>
</dbReference>
<proteinExistence type="inferred from homology"/>
<dbReference type="PROSITE" id="PS50084">
    <property type="entry name" value="KH_TYPE_1"/>
    <property type="match status" value="1"/>
</dbReference>
<dbReference type="EMBL" id="FNFP01000011">
    <property type="protein sequence ID" value="SDL25332.1"/>
    <property type="molecule type" value="Genomic_DNA"/>
</dbReference>
<dbReference type="SUPFAM" id="SSF50249">
    <property type="entry name" value="Nucleic acid-binding proteins"/>
    <property type="match status" value="1"/>
</dbReference>
<dbReference type="InterPro" id="IPR001247">
    <property type="entry name" value="ExoRNase_PH_dom1"/>
</dbReference>
<dbReference type="Gene3D" id="3.30.230.70">
    <property type="entry name" value="GHMP Kinase, N-terminal domain"/>
    <property type="match status" value="2"/>
</dbReference>
<evidence type="ECO:0000256" key="9">
    <source>
        <dbReference type="HAMAP-Rule" id="MF_01595"/>
    </source>
</evidence>
<dbReference type="Pfam" id="PF03725">
    <property type="entry name" value="RNase_PH_C"/>
    <property type="match status" value="2"/>
</dbReference>
<dbReference type="Proteomes" id="UP000198718">
    <property type="component" value="Unassembled WGS sequence"/>
</dbReference>
<dbReference type="InterPro" id="IPR015847">
    <property type="entry name" value="ExoRNase_PH_dom2"/>
</dbReference>
<dbReference type="NCBIfam" id="NF008805">
    <property type="entry name" value="PRK11824.1"/>
    <property type="match status" value="1"/>
</dbReference>
<dbReference type="PIRSF" id="PIRSF005499">
    <property type="entry name" value="PNPase"/>
    <property type="match status" value="1"/>
</dbReference>
<dbReference type="InterPro" id="IPR036456">
    <property type="entry name" value="PNPase_PH_RNA-bd_sf"/>
</dbReference>
<dbReference type="RefSeq" id="WP_090554872.1">
    <property type="nucleotide sequence ID" value="NZ_FNFP01000011.1"/>
</dbReference>
<dbReference type="InterPro" id="IPR036612">
    <property type="entry name" value="KH_dom_type_1_sf"/>
</dbReference>
<dbReference type="SUPFAM" id="SSF54211">
    <property type="entry name" value="Ribosomal protein S5 domain 2-like"/>
    <property type="match status" value="2"/>
</dbReference>
<feature type="domain" description="S1 motif" evidence="11">
    <location>
        <begin position="619"/>
        <end position="687"/>
    </location>
</feature>
<evidence type="ECO:0000256" key="4">
    <source>
        <dbReference type="ARBA" id="ARBA00022679"/>
    </source>
</evidence>
<comment type="similarity">
    <text evidence="2 9">Belongs to the polyribonucleotide nucleotidyltransferase family.</text>
</comment>
<dbReference type="InterPro" id="IPR003029">
    <property type="entry name" value="S1_domain"/>
</dbReference>
<dbReference type="NCBIfam" id="TIGR03591">
    <property type="entry name" value="polynuc_phos"/>
    <property type="match status" value="1"/>
</dbReference>
<evidence type="ECO:0000256" key="5">
    <source>
        <dbReference type="ARBA" id="ARBA00022695"/>
    </source>
</evidence>
<dbReference type="GO" id="GO:0006402">
    <property type="term" value="P:mRNA catabolic process"/>
    <property type="evidence" value="ECO:0007669"/>
    <property type="project" value="UniProtKB-UniRule"/>
</dbReference>
<keyword evidence="4 9" id="KW-0808">Transferase</keyword>
<dbReference type="InterPro" id="IPR015848">
    <property type="entry name" value="PNPase_PH_RNA-bd_bac/org-type"/>
</dbReference>
<comment type="catalytic activity">
    <reaction evidence="9">
        <text>RNA(n+1) + phosphate = RNA(n) + a ribonucleoside 5'-diphosphate</text>
        <dbReference type="Rhea" id="RHEA:22096"/>
        <dbReference type="Rhea" id="RHEA-COMP:14527"/>
        <dbReference type="Rhea" id="RHEA-COMP:17342"/>
        <dbReference type="ChEBI" id="CHEBI:43474"/>
        <dbReference type="ChEBI" id="CHEBI:57930"/>
        <dbReference type="ChEBI" id="CHEBI:140395"/>
        <dbReference type="EC" id="2.7.7.8"/>
    </reaction>
</comment>
<dbReference type="STRING" id="393762.SAMN05660472_02891"/>
<dbReference type="InterPro" id="IPR027408">
    <property type="entry name" value="PNPase/RNase_PH_dom_sf"/>
</dbReference>
<dbReference type="SMART" id="SM00322">
    <property type="entry name" value="KH"/>
    <property type="match status" value="1"/>
</dbReference>
<feature type="binding site" evidence="9">
    <location>
        <position position="489"/>
    </location>
    <ligand>
        <name>Mg(2+)</name>
        <dbReference type="ChEBI" id="CHEBI:18420"/>
    </ligand>
</feature>
<dbReference type="SUPFAM" id="SSF54791">
    <property type="entry name" value="Eukaryotic type KH-domain (KH-domain type I)"/>
    <property type="match status" value="1"/>
</dbReference>
<feature type="region of interest" description="Disordered" evidence="10">
    <location>
        <begin position="684"/>
        <end position="706"/>
    </location>
</feature>
<dbReference type="Gene3D" id="2.40.50.140">
    <property type="entry name" value="Nucleic acid-binding proteins"/>
    <property type="match status" value="1"/>
</dbReference>
<gene>
    <name evidence="9" type="primary">pnp</name>
    <name evidence="12" type="ORF">SAMN05660472_02891</name>
</gene>
<dbReference type="FunFam" id="3.30.1370.10:FF:000001">
    <property type="entry name" value="Polyribonucleotide nucleotidyltransferase"/>
    <property type="match status" value="1"/>
</dbReference>
<accession>A0A1G9IJN7</accession>
<keyword evidence="3 9" id="KW-0963">Cytoplasm</keyword>
<dbReference type="InterPro" id="IPR012340">
    <property type="entry name" value="NA-bd_OB-fold"/>
</dbReference>
<dbReference type="AlphaFoldDB" id="A0A1G9IJN7"/>
<dbReference type="InterPro" id="IPR036345">
    <property type="entry name" value="ExoRNase_PH_dom2_sf"/>
</dbReference>
<keyword evidence="8 9" id="KW-0694">RNA-binding</keyword>
<evidence type="ECO:0000256" key="1">
    <source>
        <dbReference type="ARBA" id="ARBA00004496"/>
    </source>
</evidence>
<dbReference type="SMART" id="SM00316">
    <property type="entry name" value="S1"/>
    <property type="match status" value="1"/>
</dbReference>
<keyword evidence="5 9" id="KW-0548">Nucleotidyltransferase</keyword>
<dbReference type="CDD" id="cd02393">
    <property type="entry name" value="KH-I_PNPase"/>
    <property type="match status" value="1"/>
</dbReference>
<evidence type="ECO:0000259" key="11">
    <source>
        <dbReference type="PROSITE" id="PS50126"/>
    </source>
</evidence>
<dbReference type="InterPro" id="IPR020568">
    <property type="entry name" value="Ribosomal_Su5_D2-typ_SF"/>
</dbReference>
<dbReference type="GO" id="GO:0004654">
    <property type="term" value="F:polyribonucleotide nucleotidyltransferase activity"/>
    <property type="evidence" value="ECO:0007669"/>
    <property type="project" value="UniProtKB-UniRule"/>
</dbReference>
<dbReference type="FunFam" id="3.30.230.70:FF:000002">
    <property type="entry name" value="Polyribonucleotide nucleotidyltransferase"/>
    <property type="match status" value="1"/>
</dbReference>
<organism evidence="12 13">
    <name type="scientific">Natronincola ferrireducens</name>
    <dbReference type="NCBI Taxonomy" id="393762"/>
    <lineage>
        <taxon>Bacteria</taxon>
        <taxon>Bacillati</taxon>
        <taxon>Bacillota</taxon>
        <taxon>Clostridia</taxon>
        <taxon>Peptostreptococcales</taxon>
        <taxon>Natronincolaceae</taxon>
        <taxon>Natronincola</taxon>
    </lineage>
</organism>
<keyword evidence="6 9" id="KW-0479">Metal-binding</keyword>
<dbReference type="Pfam" id="PF00575">
    <property type="entry name" value="S1"/>
    <property type="match status" value="1"/>
</dbReference>
<dbReference type="HAMAP" id="MF_01595">
    <property type="entry name" value="PNPase"/>
    <property type="match status" value="1"/>
</dbReference>
<dbReference type="PANTHER" id="PTHR11252:SF0">
    <property type="entry name" value="POLYRIBONUCLEOTIDE NUCLEOTIDYLTRANSFERASE 1, MITOCHONDRIAL"/>
    <property type="match status" value="1"/>
</dbReference>